<dbReference type="SUPFAM" id="SSF52058">
    <property type="entry name" value="L domain-like"/>
    <property type="match status" value="1"/>
</dbReference>
<organism evidence="4">
    <name type="scientific">marine sediment metagenome</name>
    <dbReference type="NCBI Taxonomy" id="412755"/>
    <lineage>
        <taxon>unclassified sequences</taxon>
        <taxon>metagenomes</taxon>
        <taxon>ecological metagenomes</taxon>
    </lineage>
</organism>
<dbReference type="AlphaFoldDB" id="A0A0F9FBW4"/>
<dbReference type="InterPro" id="IPR003591">
    <property type="entry name" value="Leu-rich_rpt_typical-subtyp"/>
</dbReference>
<keyword evidence="1" id="KW-0433">Leucine-rich repeat</keyword>
<dbReference type="InterPro" id="IPR001611">
    <property type="entry name" value="Leu-rich_rpt"/>
</dbReference>
<dbReference type="PANTHER" id="PTHR48051:SF1">
    <property type="entry name" value="RAS SUPPRESSOR PROTEIN 1"/>
    <property type="match status" value="1"/>
</dbReference>
<accession>A0A0F9FBW4</accession>
<feature type="non-terminal residue" evidence="4">
    <location>
        <position position="272"/>
    </location>
</feature>
<dbReference type="GO" id="GO:0005737">
    <property type="term" value="C:cytoplasm"/>
    <property type="evidence" value="ECO:0007669"/>
    <property type="project" value="TreeGrafter"/>
</dbReference>
<dbReference type="SMART" id="SM00369">
    <property type="entry name" value="LRR_TYP"/>
    <property type="match status" value="3"/>
</dbReference>
<dbReference type="PANTHER" id="PTHR48051">
    <property type="match status" value="1"/>
</dbReference>
<dbReference type="EMBL" id="LAZR01024201">
    <property type="protein sequence ID" value="KKL75961.1"/>
    <property type="molecule type" value="Genomic_DNA"/>
</dbReference>
<dbReference type="PRINTS" id="PR00019">
    <property type="entry name" value="LEURICHRPT"/>
</dbReference>
<evidence type="ECO:0000256" key="2">
    <source>
        <dbReference type="ARBA" id="ARBA00022737"/>
    </source>
</evidence>
<dbReference type="SMART" id="SM00364">
    <property type="entry name" value="LRR_BAC"/>
    <property type="match status" value="3"/>
</dbReference>
<dbReference type="InterPro" id="IPR055414">
    <property type="entry name" value="LRR_R13L4/SHOC2-like"/>
</dbReference>
<comment type="caution">
    <text evidence="4">The sequence shown here is derived from an EMBL/GenBank/DDBJ whole genome shotgun (WGS) entry which is preliminary data.</text>
</comment>
<evidence type="ECO:0000313" key="4">
    <source>
        <dbReference type="EMBL" id="KKL75961.1"/>
    </source>
</evidence>
<dbReference type="Gene3D" id="3.80.10.10">
    <property type="entry name" value="Ribonuclease Inhibitor"/>
    <property type="match status" value="1"/>
</dbReference>
<evidence type="ECO:0000259" key="3">
    <source>
        <dbReference type="Pfam" id="PF23598"/>
    </source>
</evidence>
<dbReference type="InterPro" id="IPR050216">
    <property type="entry name" value="LRR_domain-containing"/>
</dbReference>
<feature type="domain" description="Disease resistance R13L4/SHOC-2-like LRR" evidence="3">
    <location>
        <begin position="60"/>
        <end position="194"/>
    </location>
</feature>
<dbReference type="InterPro" id="IPR032675">
    <property type="entry name" value="LRR_dom_sf"/>
</dbReference>
<evidence type="ECO:0000256" key="1">
    <source>
        <dbReference type="ARBA" id="ARBA00022614"/>
    </source>
</evidence>
<gene>
    <name evidence="4" type="ORF">LCGC14_2049670</name>
</gene>
<protein>
    <recommendedName>
        <fullName evidence="3">Disease resistance R13L4/SHOC-2-like LRR domain-containing protein</fullName>
    </recommendedName>
</protein>
<dbReference type="PROSITE" id="PS51450">
    <property type="entry name" value="LRR"/>
    <property type="match status" value="1"/>
</dbReference>
<keyword evidence="2" id="KW-0677">Repeat</keyword>
<sequence>MVYKDGMKKMELTSLKQKNPEQSKVLEELESIIGKNIPIVDRIAAGVLGVIVENNNVVELGLSEQNLLSLPESIENLESLRILQLYKNQLTTLPESIGELKALTGLYLHSNNLTYLPESLGNLISLKELELSNNKLNALPNSFWKLKKLKTIDLTNNPLNVDYNSMNESNAQSILDFCRKLATIDIFISHAVEDYEYFQIKNISQPDRRNGLTMQWLDSGDGTLGSAVTFKHGQFGYDRTNIATYQKIAIPFSNFGATGDTINKLQFTVANF</sequence>
<proteinExistence type="predicted"/>
<dbReference type="Pfam" id="PF23598">
    <property type="entry name" value="LRR_14"/>
    <property type="match status" value="1"/>
</dbReference>
<reference evidence="4" key="1">
    <citation type="journal article" date="2015" name="Nature">
        <title>Complex archaea that bridge the gap between prokaryotes and eukaryotes.</title>
        <authorList>
            <person name="Spang A."/>
            <person name="Saw J.H."/>
            <person name="Jorgensen S.L."/>
            <person name="Zaremba-Niedzwiedzka K."/>
            <person name="Martijn J."/>
            <person name="Lind A.E."/>
            <person name="van Eijk R."/>
            <person name="Schleper C."/>
            <person name="Guy L."/>
            <person name="Ettema T.J."/>
        </authorList>
    </citation>
    <scope>NUCLEOTIDE SEQUENCE</scope>
</reference>
<name>A0A0F9FBW4_9ZZZZ</name>